<dbReference type="InterPro" id="IPR036097">
    <property type="entry name" value="HisK_dim/P_sf"/>
</dbReference>
<keyword evidence="11" id="KW-0902">Two-component regulatory system</keyword>
<comment type="subcellular location">
    <subcellularLocation>
        <location evidence="2">Membrane</location>
        <topology evidence="2">Multi-pass membrane protein</topology>
    </subcellularLocation>
</comment>
<evidence type="ECO:0000256" key="2">
    <source>
        <dbReference type="ARBA" id="ARBA00004141"/>
    </source>
</evidence>
<keyword evidence="6 12" id="KW-0812">Transmembrane</keyword>
<evidence type="ECO:0000256" key="11">
    <source>
        <dbReference type="ARBA" id="ARBA00023012"/>
    </source>
</evidence>
<dbReference type="SMART" id="SM00387">
    <property type="entry name" value="HATPase_c"/>
    <property type="match status" value="1"/>
</dbReference>
<sequence length="461" mass="51429">MKNYSLKTRMVLFGLMLHAAIWLLAASASSYTAAHVIFQTLDKDLQEQARFVRFSSRLFQSFYSKFDVNEGYDPLKDGSAISESIGWGNVNVVINDTKGNLIFRSSNAPGFDFPTGNGFVDDMFIQNGEETHWRIYNENIDGIFWVSVGMNTKQAKQSAIDFGLKALYPMILIIPLTIIGVYIGSKKGLAAINKIASDVAHRNPSSLVAISDINIPEEVFPLVKSLNGLLVRLASAIENEHRFTANAAHELQTPLAAIKTELQLCQRRSKTSEVQAELDRISARVDRAVYTVRQLLTLARIESEDSQLKMAVIDLHDVVAEDLADLAHLAVERQVQIDFAEHGPWQILGNKEVLSILIRNLFTNAFRYATAGGQVKISANVLTDKIEFYVANECVVMDQQQREKLTDSFYRLPGNEMPGAGLGLSIVQRIVEVHHADLAIQPWHNEQGIMVKVTFPIKQPT</sequence>
<organism evidence="15 16">
    <name type="scientific">Thalassotalea fonticola</name>
    <dbReference type="NCBI Taxonomy" id="3065649"/>
    <lineage>
        <taxon>Bacteria</taxon>
        <taxon>Pseudomonadati</taxon>
        <taxon>Pseudomonadota</taxon>
        <taxon>Gammaproteobacteria</taxon>
        <taxon>Alteromonadales</taxon>
        <taxon>Colwelliaceae</taxon>
        <taxon>Thalassotalea</taxon>
    </lineage>
</organism>
<dbReference type="PANTHER" id="PTHR45436">
    <property type="entry name" value="SENSOR HISTIDINE KINASE YKOH"/>
    <property type="match status" value="1"/>
</dbReference>
<keyword evidence="9" id="KW-0067">ATP-binding</keyword>
<feature type="domain" description="Histidine kinase" evidence="14">
    <location>
        <begin position="246"/>
        <end position="459"/>
    </location>
</feature>
<dbReference type="PANTHER" id="PTHR45436:SF14">
    <property type="entry name" value="SENSOR PROTEIN QSEC"/>
    <property type="match status" value="1"/>
</dbReference>
<keyword evidence="5" id="KW-0808">Transferase</keyword>
<dbReference type="EC" id="2.7.13.3" evidence="3"/>
<dbReference type="Gene3D" id="3.30.565.10">
    <property type="entry name" value="Histidine kinase-like ATPase, C-terminal domain"/>
    <property type="match status" value="1"/>
</dbReference>
<evidence type="ECO:0000256" key="10">
    <source>
        <dbReference type="ARBA" id="ARBA00022989"/>
    </source>
</evidence>
<dbReference type="Gene3D" id="1.10.287.130">
    <property type="match status" value="1"/>
</dbReference>
<dbReference type="Pfam" id="PF00512">
    <property type="entry name" value="HisKA"/>
    <property type="match status" value="1"/>
</dbReference>
<keyword evidence="10 12" id="KW-1133">Transmembrane helix</keyword>
<dbReference type="SUPFAM" id="SSF47384">
    <property type="entry name" value="Homodimeric domain of signal transducing histidine kinase"/>
    <property type="match status" value="1"/>
</dbReference>
<evidence type="ECO:0000256" key="8">
    <source>
        <dbReference type="ARBA" id="ARBA00022777"/>
    </source>
</evidence>
<dbReference type="InterPro" id="IPR036890">
    <property type="entry name" value="HATPase_C_sf"/>
</dbReference>
<evidence type="ECO:0000256" key="12">
    <source>
        <dbReference type="SAM" id="Phobius"/>
    </source>
</evidence>
<evidence type="ECO:0000256" key="6">
    <source>
        <dbReference type="ARBA" id="ARBA00022692"/>
    </source>
</evidence>
<dbReference type="RefSeq" id="WP_348396928.1">
    <property type="nucleotide sequence ID" value="NZ_CP136600.1"/>
</dbReference>
<gene>
    <name evidence="15" type="ORF">RI844_02665</name>
</gene>
<dbReference type="PROSITE" id="PS50109">
    <property type="entry name" value="HIS_KIN"/>
    <property type="match status" value="1"/>
</dbReference>
<keyword evidence="13" id="KW-0732">Signal</keyword>
<dbReference type="CDD" id="cd00082">
    <property type="entry name" value="HisKA"/>
    <property type="match status" value="1"/>
</dbReference>
<evidence type="ECO:0000256" key="13">
    <source>
        <dbReference type="SAM" id="SignalP"/>
    </source>
</evidence>
<evidence type="ECO:0000256" key="7">
    <source>
        <dbReference type="ARBA" id="ARBA00022741"/>
    </source>
</evidence>
<protein>
    <recommendedName>
        <fullName evidence="3">histidine kinase</fullName>
        <ecNumber evidence="3">2.7.13.3</ecNumber>
    </recommendedName>
</protein>
<dbReference type="GO" id="GO:0016301">
    <property type="term" value="F:kinase activity"/>
    <property type="evidence" value="ECO:0007669"/>
    <property type="project" value="UniProtKB-KW"/>
</dbReference>
<keyword evidence="7" id="KW-0547">Nucleotide-binding</keyword>
<dbReference type="InterPro" id="IPR003661">
    <property type="entry name" value="HisK_dim/P_dom"/>
</dbReference>
<evidence type="ECO:0000259" key="14">
    <source>
        <dbReference type="PROSITE" id="PS50109"/>
    </source>
</evidence>
<evidence type="ECO:0000256" key="9">
    <source>
        <dbReference type="ARBA" id="ARBA00022840"/>
    </source>
</evidence>
<keyword evidence="4" id="KW-0597">Phosphoprotein</keyword>
<evidence type="ECO:0000256" key="5">
    <source>
        <dbReference type="ARBA" id="ARBA00022679"/>
    </source>
</evidence>
<feature type="transmembrane region" description="Helical" evidence="12">
    <location>
        <begin position="166"/>
        <end position="184"/>
    </location>
</feature>
<keyword evidence="16" id="KW-1185">Reference proteome</keyword>
<evidence type="ECO:0000256" key="4">
    <source>
        <dbReference type="ARBA" id="ARBA00022553"/>
    </source>
</evidence>
<comment type="catalytic activity">
    <reaction evidence="1">
        <text>ATP + protein L-histidine = ADP + protein N-phospho-L-histidine.</text>
        <dbReference type="EC" id="2.7.13.3"/>
    </reaction>
</comment>
<keyword evidence="8 15" id="KW-0418">Kinase</keyword>
<evidence type="ECO:0000313" key="16">
    <source>
        <dbReference type="Proteomes" id="UP001301442"/>
    </source>
</evidence>
<dbReference type="InterPro" id="IPR005467">
    <property type="entry name" value="His_kinase_dom"/>
</dbReference>
<proteinExistence type="predicted"/>
<dbReference type="SMART" id="SM00388">
    <property type="entry name" value="HisKA"/>
    <property type="match status" value="1"/>
</dbReference>
<dbReference type="SUPFAM" id="SSF55874">
    <property type="entry name" value="ATPase domain of HSP90 chaperone/DNA topoisomerase II/histidine kinase"/>
    <property type="match status" value="1"/>
</dbReference>
<dbReference type="Pfam" id="PF02518">
    <property type="entry name" value="HATPase_c"/>
    <property type="match status" value="1"/>
</dbReference>
<feature type="chain" id="PRO_5047235306" description="histidine kinase" evidence="13">
    <location>
        <begin position="35"/>
        <end position="461"/>
    </location>
</feature>
<dbReference type="InterPro" id="IPR003594">
    <property type="entry name" value="HATPase_dom"/>
</dbReference>
<dbReference type="InterPro" id="IPR050428">
    <property type="entry name" value="TCS_sensor_his_kinase"/>
</dbReference>
<evidence type="ECO:0000313" key="15">
    <source>
        <dbReference type="EMBL" id="WOH38155.1"/>
    </source>
</evidence>
<accession>A0ABZ0GR22</accession>
<dbReference type="Proteomes" id="UP001301442">
    <property type="component" value="Chromosome"/>
</dbReference>
<evidence type="ECO:0000256" key="1">
    <source>
        <dbReference type="ARBA" id="ARBA00000085"/>
    </source>
</evidence>
<feature type="signal peptide" evidence="13">
    <location>
        <begin position="1"/>
        <end position="34"/>
    </location>
</feature>
<name>A0ABZ0GR22_9GAMM</name>
<dbReference type="EMBL" id="CP136600">
    <property type="protein sequence ID" value="WOH38155.1"/>
    <property type="molecule type" value="Genomic_DNA"/>
</dbReference>
<evidence type="ECO:0000256" key="3">
    <source>
        <dbReference type="ARBA" id="ARBA00012438"/>
    </source>
</evidence>
<keyword evidence="12" id="KW-0472">Membrane</keyword>
<reference evidence="15 16" key="1">
    <citation type="submission" date="2023-09" db="EMBL/GenBank/DDBJ databases">
        <authorList>
            <person name="Qi X."/>
        </authorList>
    </citation>
    <scope>NUCLEOTIDE SEQUENCE [LARGE SCALE GENOMIC DNA]</scope>
    <source>
        <strain evidence="15 16">S1-1</strain>
    </source>
</reference>